<feature type="region of interest" description="Disordered" evidence="1">
    <location>
        <begin position="231"/>
        <end position="256"/>
    </location>
</feature>
<feature type="region of interest" description="Disordered" evidence="1">
    <location>
        <begin position="285"/>
        <end position="328"/>
    </location>
</feature>
<keyword evidence="4" id="KW-1185">Reference proteome</keyword>
<feature type="compositionally biased region" description="Pro residues" evidence="1">
    <location>
        <begin position="308"/>
        <end position="324"/>
    </location>
</feature>
<feature type="region of interest" description="Disordered" evidence="1">
    <location>
        <begin position="137"/>
        <end position="171"/>
    </location>
</feature>
<evidence type="ECO:0000313" key="4">
    <source>
        <dbReference type="Proteomes" id="UP000502756"/>
    </source>
</evidence>
<organism evidence="3 4">
    <name type="scientific">Spirosoma taeanense</name>
    <dbReference type="NCBI Taxonomy" id="2735870"/>
    <lineage>
        <taxon>Bacteria</taxon>
        <taxon>Pseudomonadati</taxon>
        <taxon>Bacteroidota</taxon>
        <taxon>Cytophagia</taxon>
        <taxon>Cytophagales</taxon>
        <taxon>Cytophagaceae</taxon>
        <taxon>Spirosoma</taxon>
    </lineage>
</organism>
<keyword evidence="2" id="KW-0472">Membrane</keyword>
<feature type="compositionally biased region" description="Acidic residues" evidence="1">
    <location>
        <begin position="153"/>
        <end position="166"/>
    </location>
</feature>
<keyword evidence="2" id="KW-1133">Transmembrane helix</keyword>
<accession>A0A6M5YED5</accession>
<evidence type="ECO:0000256" key="1">
    <source>
        <dbReference type="SAM" id="MobiDB-lite"/>
    </source>
</evidence>
<dbReference type="AlphaFoldDB" id="A0A6M5YED5"/>
<gene>
    <name evidence="3" type="ORF">HNV11_16150</name>
</gene>
<feature type="transmembrane region" description="Helical" evidence="2">
    <location>
        <begin position="189"/>
        <end position="211"/>
    </location>
</feature>
<reference evidence="3 4" key="1">
    <citation type="submission" date="2020-05" db="EMBL/GenBank/DDBJ databases">
        <title>Genome sequencing of Spirosoma sp. TS118.</title>
        <authorList>
            <person name="Lee J.-H."/>
            <person name="Jeong S."/>
            <person name="Zhao L."/>
            <person name="Jung J.-H."/>
            <person name="Kim M.-K."/>
            <person name="Lim S."/>
        </authorList>
    </citation>
    <scope>NUCLEOTIDE SEQUENCE [LARGE SCALE GENOMIC DNA]</scope>
    <source>
        <strain evidence="3 4">TS118</strain>
    </source>
</reference>
<name>A0A6M5YED5_9BACT</name>
<evidence type="ECO:0000256" key="2">
    <source>
        <dbReference type="SAM" id="Phobius"/>
    </source>
</evidence>
<dbReference type="EMBL" id="CP053435">
    <property type="protein sequence ID" value="QJW92377.1"/>
    <property type="molecule type" value="Genomic_DNA"/>
</dbReference>
<keyword evidence="2" id="KW-0812">Transmembrane</keyword>
<protein>
    <submittedName>
        <fullName evidence="3">Uncharacterized protein</fullName>
    </submittedName>
</protein>
<proteinExistence type="predicted"/>
<sequence>MVAVRLASAQPPGPNQAAMDTLTKEVALRVFADIRQPKAQEIYAQLLACGDECDPQQVIRSVGGWDAVGAKMQELSELKSTSRFNTMSPAEANTAIRQQLARFYDKYKNDRNYGRPLSPAAQADILAKIDGLLPPATAPEQPQLSAAQPEADVPADSDTLTEDENSIDGTDLRISQLERQVKSEEEKRLWMMILGAIAGLVVGAGAVYLLAYRSLKAEVERLLSENARLSRSVDAAAQRPRPTNEPRQPPADYKQKADAYDAIRAELGKGVEPLAAIRQLKQKGVNPAPANEPVTRPVVSERSEPVVAPVPAPEPPAAPTPTPPVQMQSQTTARGDVFYFPPPDPTGQFDNAQQMSTLSPESAYRFNVHADRPDTASFRFEAEPGRVTRFLTYRNYMIEPACESENSFSSTHTRIVMRRDGEAALENGSWRVKTKALIRYE</sequence>
<evidence type="ECO:0000313" key="3">
    <source>
        <dbReference type="EMBL" id="QJW92377.1"/>
    </source>
</evidence>
<dbReference type="Proteomes" id="UP000502756">
    <property type="component" value="Chromosome"/>
</dbReference>
<dbReference type="KEGG" id="stae:HNV11_16150"/>